<dbReference type="OrthoDB" id="418245at2759"/>
<dbReference type="CDD" id="cd00037">
    <property type="entry name" value="CLECT"/>
    <property type="match status" value="1"/>
</dbReference>
<dbReference type="InterPro" id="IPR016186">
    <property type="entry name" value="C-type_lectin-like/link_sf"/>
</dbReference>
<protein>
    <recommendedName>
        <fullName evidence="3">C-type lectin domain-containing protein</fullName>
    </recommendedName>
</protein>
<accession>A0A9Q1BH18</accession>
<dbReference type="InterPro" id="IPR016187">
    <property type="entry name" value="CTDL_fold"/>
</dbReference>
<evidence type="ECO:0000313" key="1">
    <source>
        <dbReference type="EMBL" id="KAJ8026240.1"/>
    </source>
</evidence>
<dbReference type="EMBL" id="JAIZAY010000017">
    <property type="protein sequence ID" value="KAJ8026240.1"/>
    <property type="molecule type" value="Genomic_DNA"/>
</dbReference>
<evidence type="ECO:0008006" key="3">
    <source>
        <dbReference type="Google" id="ProtNLM"/>
    </source>
</evidence>
<dbReference type="Proteomes" id="UP001152320">
    <property type="component" value="Chromosome 17"/>
</dbReference>
<dbReference type="SUPFAM" id="SSF56436">
    <property type="entry name" value="C-type lectin-like"/>
    <property type="match status" value="1"/>
</dbReference>
<name>A0A9Q1BH18_HOLLE</name>
<keyword evidence="2" id="KW-1185">Reference proteome</keyword>
<reference evidence="1" key="1">
    <citation type="submission" date="2021-10" db="EMBL/GenBank/DDBJ databases">
        <title>Tropical sea cucumber genome reveals ecological adaptation and Cuvierian tubules defense mechanism.</title>
        <authorList>
            <person name="Chen T."/>
        </authorList>
    </citation>
    <scope>NUCLEOTIDE SEQUENCE</scope>
    <source>
        <strain evidence="1">Nanhai2018</strain>
        <tissue evidence="1">Muscle</tissue>
    </source>
</reference>
<organism evidence="1 2">
    <name type="scientific">Holothuria leucospilota</name>
    <name type="common">Black long sea cucumber</name>
    <name type="synonym">Mertensiothuria leucospilota</name>
    <dbReference type="NCBI Taxonomy" id="206669"/>
    <lineage>
        <taxon>Eukaryota</taxon>
        <taxon>Metazoa</taxon>
        <taxon>Echinodermata</taxon>
        <taxon>Eleutherozoa</taxon>
        <taxon>Echinozoa</taxon>
        <taxon>Holothuroidea</taxon>
        <taxon>Aspidochirotacea</taxon>
        <taxon>Aspidochirotida</taxon>
        <taxon>Holothuriidae</taxon>
        <taxon>Holothuria</taxon>
    </lineage>
</organism>
<dbReference type="Gene3D" id="3.10.100.10">
    <property type="entry name" value="Mannose-Binding Protein A, subunit A"/>
    <property type="match status" value="1"/>
</dbReference>
<proteinExistence type="predicted"/>
<sequence>MVALERGGVLPYMPFTCYTTLSPARDGATMCRKDWTQYGNECFYYNTNSLSVSDAQAYCETQGGNLASIISSGARDTIRNMISTTAHIGKQ</sequence>
<evidence type="ECO:0000313" key="2">
    <source>
        <dbReference type="Proteomes" id="UP001152320"/>
    </source>
</evidence>
<comment type="caution">
    <text evidence="1">The sequence shown here is derived from an EMBL/GenBank/DDBJ whole genome shotgun (WGS) entry which is preliminary data.</text>
</comment>
<dbReference type="AlphaFoldDB" id="A0A9Q1BH18"/>
<gene>
    <name evidence="1" type="ORF">HOLleu_34033</name>
</gene>